<comment type="function">
    <text evidence="4">Formation of pseudouridine at positions 38, 39 and 40 in the anticodon stem and loop of transfer RNAs.</text>
</comment>
<evidence type="ECO:0000256" key="3">
    <source>
        <dbReference type="ARBA" id="ARBA00023235"/>
    </source>
</evidence>
<dbReference type="InterPro" id="IPR020097">
    <property type="entry name" value="PsdUridine_synth_TruA_a/b_dom"/>
</dbReference>
<reference evidence="9 10" key="1">
    <citation type="journal article" date="2018" name="Sci. Adv.">
        <title>Multi-heme cytochromes provide a pathway for survival in energy-limited environments.</title>
        <authorList>
            <person name="Deng X."/>
            <person name="Dohmae N."/>
            <person name="Nealson K.H."/>
            <person name="Hashimoto K."/>
            <person name="Okamoto A."/>
        </authorList>
    </citation>
    <scope>NUCLEOTIDE SEQUENCE [LARGE SCALE GENOMIC DNA]</scope>
    <source>
        <strain evidence="9 10">IS5</strain>
    </source>
</reference>
<protein>
    <recommendedName>
        <fullName evidence="4">tRNA pseudouridine synthase A</fullName>
        <ecNumber evidence="4">5.4.99.12</ecNumber>
    </recommendedName>
    <alternativeName>
        <fullName evidence="4">tRNA pseudouridine(38-40) synthase</fullName>
    </alternativeName>
    <alternativeName>
        <fullName evidence="4">tRNA pseudouridylate synthase I</fullName>
    </alternativeName>
    <alternativeName>
        <fullName evidence="4">tRNA-uridine isomerase I</fullName>
    </alternativeName>
</protein>
<dbReference type="AlphaFoldDB" id="A0A2Z6B289"/>
<dbReference type="SUPFAM" id="SSF55120">
    <property type="entry name" value="Pseudouridine synthase"/>
    <property type="match status" value="1"/>
</dbReference>
<feature type="domain" description="Pseudouridine synthase I TruA alpha/beta" evidence="8">
    <location>
        <begin position="145"/>
        <end position="249"/>
    </location>
</feature>
<name>A0A2Z6B289_9BACT</name>
<dbReference type="RefSeq" id="WP_126380654.1">
    <property type="nucleotide sequence ID" value="NZ_AP017378.1"/>
</dbReference>
<evidence type="ECO:0000256" key="2">
    <source>
        <dbReference type="ARBA" id="ARBA00022694"/>
    </source>
</evidence>
<dbReference type="InterPro" id="IPR001406">
    <property type="entry name" value="PsdUridine_synth_TruA"/>
</dbReference>
<dbReference type="PANTHER" id="PTHR11142">
    <property type="entry name" value="PSEUDOURIDYLATE SYNTHASE"/>
    <property type="match status" value="1"/>
</dbReference>
<dbReference type="EMBL" id="AP017378">
    <property type="protein sequence ID" value="BBD09622.1"/>
    <property type="molecule type" value="Genomic_DNA"/>
</dbReference>
<dbReference type="GO" id="GO:0031119">
    <property type="term" value="P:tRNA pseudouridine synthesis"/>
    <property type="evidence" value="ECO:0007669"/>
    <property type="project" value="UniProtKB-UniRule"/>
</dbReference>
<comment type="subunit">
    <text evidence="4">Homodimer.</text>
</comment>
<keyword evidence="10" id="KW-1185">Reference proteome</keyword>
<dbReference type="Gene3D" id="3.30.70.660">
    <property type="entry name" value="Pseudouridine synthase I, catalytic domain, C-terminal subdomain"/>
    <property type="match status" value="1"/>
</dbReference>
<dbReference type="Proteomes" id="UP000269883">
    <property type="component" value="Chromosome"/>
</dbReference>
<dbReference type="GO" id="GO:0160147">
    <property type="term" value="F:tRNA pseudouridine(38-40) synthase activity"/>
    <property type="evidence" value="ECO:0007669"/>
    <property type="project" value="UniProtKB-EC"/>
</dbReference>
<dbReference type="Pfam" id="PF01416">
    <property type="entry name" value="PseudoU_synth_1"/>
    <property type="match status" value="2"/>
</dbReference>
<dbReference type="InterPro" id="IPR020094">
    <property type="entry name" value="TruA/RsuA/RluB/E/F_N"/>
</dbReference>
<evidence type="ECO:0000256" key="4">
    <source>
        <dbReference type="HAMAP-Rule" id="MF_00171"/>
    </source>
</evidence>
<organism evidence="9 10">
    <name type="scientific">Desulfovibrio ferrophilus</name>
    <dbReference type="NCBI Taxonomy" id="241368"/>
    <lineage>
        <taxon>Bacteria</taxon>
        <taxon>Pseudomonadati</taxon>
        <taxon>Thermodesulfobacteriota</taxon>
        <taxon>Desulfovibrionia</taxon>
        <taxon>Desulfovibrionales</taxon>
        <taxon>Desulfovibrionaceae</taxon>
        <taxon>Desulfovibrio</taxon>
    </lineage>
</organism>
<evidence type="ECO:0000313" key="9">
    <source>
        <dbReference type="EMBL" id="BBD09622.1"/>
    </source>
</evidence>
<accession>A0A2Z6B289</accession>
<dbReference type="Gene3D" id="3.30.70.580">
    <property type="entry name" value="Pseudouridine synthase I, catalytic domain, N-terminal subdomain"/>
    <property type="match status" value="1"/>
</dbReference>
<dbReference type="InterPro" id="IPR020103">
    <property type="entry name" value="PsdUridine_synth_cat_dom_sf"/>
</dbReference>
<comment type="catalytic activity">
    <reaction evidence="4 7">
        <text>uridine(38/39/40) in tRNA = pseudouridine(38/39/40) in tRNA</text>
        <dbReference type="Rhea" id="RHEA:22376"/>
        <dbReference type="Rhea" id="RHEA-COMP:10085"/>
        <dbReference type="Rhea" id="RHEA-COMP:10087"/>
        <dbReference type="ChEBI" id="CHEBI:65314"/>
        <dbReference type="ChEBI" id="CHEBI:65315"/>
        <dbReference type="EC" id="5.4.99.12"/>
    </reaction>
</comment>
<dbReference type="FunFam" id="3.30.70.580:FF:000001">
    <property type="entry name" value="tRNA pseudouridine synthase A"/>
    <property type="match status" value="1"/>
</dbReference>
<dbReference type="NCBIfam" id="TIGR00071">
    <property type="entry name" value="hisT_truA"/>
    <property type="match status" value="1"/>
</dbReference>
<keyword evidence="2 4" id="KW-0819">tRNA processing</keyword>
<sequence>MPRLKLILAYDGTNFNGWQIQAGSTQRTVQGSLEKALSKICNQHIRAHGSGRTDTGVHALGQVVHADIPDNRVDAPWQRALNALLPADISVLHASLAPQDFHVRFDALSKTYTYSLWPENRYDIPQRRNFVWATGALDLEAMDRAARLMVGQYDCKCFQNTGTPVDNTVRTVTLVAREPGQFPGEVCYRFEADGFLKQMVRNMVGLLVWIGRGRFSPEDVPTIIAGQDRTVAFPTAPPQGLTLVAVHYPA</sequence>
<evidence type="ECO:0000256" key="5">
    <source>
        <dbReference type="PIRSR" id="PIRSR001430-1"/>
    </source>
</evidence>
<dbReference type="PIRSF" id="PIRSF001430">
    <property type="entry name" value="tRNA_psdUrid_synth"/>
    <property type="match status" value="1"/>
</dbReference>
<evidence type="ECO:0000313" key="10">
    <source>
        <dbReference type="Proteomes" id="UP000269883"/>
    </source>
</evidence>
<evidence type="ECO:0000256" key="1">
    <source>
        <dbReference type="ARBA" id="ARBA00009375"/>
    </source>
</evidence>
<dbReference type="HAMAP" id="MF_00171">
    <property type="entry name" value="TruA"/>
    <property type="match status" value="1"/>
</dbReference>
<evidence type="ECO:0000256" key="7">
    <source>
        <dbReference type="RuleBase" id="RU003792"/>
    </source>
</evidence>
<feature type="binding site" evidence="4 6">
    <location>
        <position position="112"/>
    </location>
    <ligand>
        <name>substrate</name>
    </ligand>
</feature>
<evidence type="ECO:0000256" key="6">
    <source>
        <dbReference type="PIRSR" id="PIRSR001430-2"/>
    </source>
</evidence>
<dbReference type="InterPro" id="IPR020095">
    <property type="entry name" value="PsdUridine_synth_TruA_C"/>
</dbReference>
<gene>
    <name evidence="4 9" type="primary">truA</name>
    <name evidence="9" type="ORF">DFE_2896</name>
</gene>
<dbReference type="EC" id="5.4.99.12" evidence="4"/>
<comment type="similarity">
    <text evidence="1 4 7">Belongs to the tRNA pseudouridine synthase TruA family.</text>
</comment>
<dbReference type="CDD" id="cd02570">
    <property type="entry name" value="PseudoU_synth_EcTruA"/>
    <property type="match status" value="1"/>
</dbReference>
<feature type="domain" description="Pseudouridine synthase I TruA alpha/beta" evidence="8">
    <location>
        <begin position="9"/>
        <end position="106"/>
    </location>
</feature>
<dbReference type="OrthoDB" id="9811823at2"/>
<comment type="caution">
    <text evidence="4">Lacks conserved residue(s) required for the propagation of feature annotation.</text>
</comment>
<evidence type="ECO:0000259" key="8">
    <source>
        <dbReference type="Pfam" id="PF01416"/>
    </source>
</evidence>
<dbReference type="KEGG" id="dfl:DFE_2896"/>
<keyword evidence="3 4" id="KW-0413">Isomerase</keyword>
<dbReference type="GO" id="GO:0003723">
    <property type="term" value="F:RNA binding"/>
    <property type="evidence" value="ECO:0007669"/>
    <property type="project" value="InterPro"/>
</dbReference>
<feature type="active site" description="Nucleophile" evidence="4 5">
    <location>
        <position position="54"/>
    </location>
</feature>
<proteinExistence type="inferred from homology"/>
<dbReference type="PANTHER" id="PTHR11142:SF0">
    <property type="entry name" value="TRNA PSEUDOURIDINE SYNTHASE-LIKE 1"/>
    <property type="match status" value="1"/>
</dbReference>